<gene>
    <name evidence="4" type="ORF">GCM10018793_44700</name>
</gene>
<comment type="caution">
    <text evidence="4">The sequence shown here is derived from an EMBL/GenBank/DDBJ whole genome shotgun (WGS) entry which is preliminary data.</text>
</comment>
<dbReference type="InterPro" id="IPR036770">
    <property type="entry name" value="Ankyrin_rpt-contain_sf"/>
</dbReference>
<dbReference type="InterPro" id="IPR002110">
    <property type="entry name" value="Ankyrin_rpt"/>
</dbReference>
<keyword evidence="5" id="KW-1185">Reference proteome</keyword>
<protein>
    <recommendedName>
        <fullName evidence="6">Ankyrin repeat domain-containing protein</fullName>
    </recommendedName>
</protein>
<organism evidence="4 5">
    <name type="scientific">Streptomyces sulfonofaciens</name>
    <dbReference type="NCBI Taxonomy" id="68272"/>
    <lineage>
        <taxon>Bacteria</taxon>
        <taxon>Bacillati</taxon>
        <taxon>Actinomycetota</taxon>
        <taxon>Actinomycetes</taxon>
        <taxon>Kitasatosporales</taxon>
        <taxon>Streptomycetaceae</taxon>
        <taxon>Streptomyces</taxon>
    </lineage>
</organism>
<evidence type="ECO:0000313" key="4">
    <source>
        <dbReference type="EMBL" id="GHH83201.1"/>
    </source>
</evidence>
<sequence>MSVFLVVLCGVVSAACAWLGYVLHRRRRVTAFHDAVRAGDLPAVRLWVANGQDVNARGRRGDTALHVAHYAGDEAAVEQLEALGADDELRNEAGFTPRRMADVRGAESVLEELSHLLDPHRGWRDAQRARLLYDRLRVHRHRVTTHALANVAARAPSPRTVLLTAIKLGNRSHLPALDRLLHVHGTKALAEDYLNSGSPFLEAAAQRWARRHNYTIVRGGGRGAAASWGRF</sequence>
<proteinExistence type="predicted"/>
<dbReference type="PROSITE" id="PS50088">
    <property type="entry name" value="ANK_REPEAT"/>
    <property type="match status" value="2"/>
</dbReference>
<dbReference type="RefSeq" id="WP_189934777.1">
    <property type="nucleotide sequence ID" value="NZ_BNCD01000013.1"/>
</dbReference>
<evidence type="ECO:0000256" key="1">
    <source>
        <dbReference type="ARBA" id="ARBA00022737"/>
    </source>
</evidence>
<keyword evidence="2 3" id="KW-0040">ANK repeat</keyword>
<dbReference type="PANTHER" id="PTHR24171">
    <property type="entry name" value="ANKYRIN REPEAT DOMAIN-CONTAINING PROTEIN 39-RELATED"/>
    <property type="match status" value="1"/>
</dbReference>
<feature type="repeat" description="ANK" evidence="3">
    <location>
        <begin position="60"/>
        <end position="92"/>
    </location>
</feature>
<dbReference type="SUPFAM" id="SSF48403">
    <property type="entry name" value="Ankyrin repeat"/>
    <property type="match status" value="1"/>
</dbReference>
<dbReference type="Pfam" id="PF13637">
    <property type="entry name" value="Ank_4"/>
    <property type="match status" value="1"/>
</dbReference>
<dbReference type="Proteomes" id="UP000603708">
    <property type="component" value="Unassembled WGS sequence"/>
</dbReference>
<evidence type="ECO:0000313" key="5">
    <source>
        <dbReference type="Proteomes" id="UP000603708"/>
    </source>
</evidence>
<evidence type="ECO:0000256" key="3">
    <source>
        <dbReference type="PROSITE-ProRule" id="PRU00023"/>
    </source>
</evidence>
<evidence type="ECO:0008006" key="6">
    <source>
        <dbReference type="Google" id="ProtNLM"/>
    </source>
</evidence>
<evidence type="ECO:0000256" key="2">
    <source>
        <dbReference type="ARBA" id="ARBA00023043"/>
    </source>
</evidence>
<keyword evidence="1" id="KW-0677">Repeat</keyword>
<dbReference type="PROSITE" id="PS50297">
    <property type="entry name" value="ANK_REP_REGION"/>
    <property type="match status" value="1"/>
</dbReference>
<reference evidence="4" key="1">
    <citation type="journal article" date="2014" name="Int. J. Syst. Evol. Microbiol.">
        <title>Complete genome sequence of Corynebacterium casei LMG S-19264T (=DSM 44701T), isolated from a smear-ripened cheese.</title>
        <authorList>
            <consortium name="US DOE Joint Genome Institute (JGI-PGF)"/>
            <person name="Walter F."/>
            <person name="Albersmeier A."/>
            <person name="Kalinowski J."/>
            <person name="Ruckert C."/>
        </authorList>
    </citation>
    <scope>NUCLEOTIDE SEQUENCE</scope>
    <source>
        <strain evidence="4">JCM 5069</strain>
    </source>
</reference>
<dbReference type="EMBL" id="BNCD01000013">
    <property type="protein sequence ID" value="GHH83201.1"/>
    <property type="molecule type" value="Genomic_DNA"/>
</dbReference>
<accession>A0A919L5A5</accession>
<dbReference type="SMART" id="SM00248">
    <property type="entry name" value="ANK"/>
    <property type="match status" value="2"/>
</dbReference>
<name>A0A919L5A5_9ACTN</name>
<feature type="repeat" description="ANK" evidence="3">
    <location>
        <begin position="27"/>
        <end position="59"/>
    </location>
</feature>
<reference evidence="4" key="2">
    <citation type="submission" date="2020-09" db="EMBL/GenBank/DDBJ databases">
        <authorList>
            <person name="Sun Q."/>
            <person name="Ohkuma M."/>
        </authorList>
    </citation>
    <scope>NUCLEOTIDE SEQUENCE</scope>
    <source>
        <strain evidence="4">JCM 5069</strain>
    </source>
</reference>
<dbReference type="AlphaFoldDB" id="A0A919L5A5"/>
<dbReference type="Gene3D" id="1.25.40.20">
    <property type="entry name" value="Ankyrin repeat-containing domain"/>
    <property type="match status" value="1"/>
</dbReference>